<proteinExistence type="predicted"/>
<reference evidence="1" key="1">
    <citation type="submission" date="2019-11" db="EMBL/GenBank/DDBJ databases">
        <authorList>
            <person name="Feng L."/>
        </authorList>
    </citation>
    <scope>NUCLEOTIDE SEQUENCE</scope>
    <source>
        <strain evidence="1">AMuciniphilaLFYP55</strain>
    </source>
</reference>
<accession>A0A6N2V7E4</accession>
<dbReference type="EMBL" id="CACRSS010000021">
    <property type="protein sequence ID" value="VYT24812.1"/>
    <property type="molecule type" value="Genomic_DNA"/>
</dbReference>
<sequence length="125" mass="13701">MMMVPKILCCFSLVLGILVGAAHAKQAKCGYELINISEPTAELVEPVKGKSMKFKVHATAMATYTHKDGSTVSEIVNLDQGATVVVDVSEDLPWNERAKEKAILLLHQKALSRRMELCRDNGCSK</sequence>
<gene>
    <name evidence="1" type="ORF">AMLFYP55_01287</name>
</gene>
<protein>
    <submittedName>
        <fullName evidence="1">Uncharacterized protein</fullName>
    </submittedName>
</protein>
<dbReference type="GeneID" id="84024105"/>
<dbReference type="RefSeq" id="WP_102733225.1">
    <property type="nucleotide sequence ID" value="NZ_CACRSS010000021.1"/>
</dbReference>
<evidence type="ECO:0000313" key="1">
    <source>
        <dbReference type="EMBL" id="VYT24812.1"/>
    </source>
</evidence>
<dbReference type="AlphaFoldDB" id="A0A6N2V7E4"/>
<name>A0A6N2V7E4_9BACT</name>
<organism evidence="1">
    <name type="scientific">Akkermansia muciniphila</name>
    <dbReference type="NCBI Taxonomy" id="239935"/>
    <lineage>
        <taxon>Bacteria</taxon>
        <taxon>Pseudomonadati</taxon>
        <taxon>Verrucomicrobiota</taxon>
        <taxon>Verrucomicrobiia</taxon>
        <taxon>Verrucomicrobiales</taxon>
        <taxon>Akkermansiaceae</taxon>
        <taxon>Akkermansia</taxon>
    </lineage>
</organism>